<keyword evidence="5" id="KW-1185">Reference proteome</keyword>
<dbReference type="PIRSF" id="PIRSF016661">
    <property type="entry name" value="BioY"/>
    <property type="match status" value="1"/>
</dbReference>
<dbReference type="EMBL" id="JBEPML010000016">
    <property type="protein sequence ID" value="MET3793643.1"/>
    <property type="molecule type" value="Genomic_DNA"/>
</dbReference>
<evidence type="ECO:0000256" key="2">
    <source>
        <dbReference type="PIRNR" id="PIRNR016661"/>
    </source>
</evidence>
<feature type="transmembrane region" description="Helical" evidence="3">
    <location>
        <begin position="130"/>
        <end position="152"/>
    </location>
</feature>
<sequence length="191" mass="19754">MSNAHATLADSVWSRDPANSLVRGLILSVAGSMFIAVCARIQVPMWPVPITMLTFAVLFVSLVYGPRLALATVSLYLAQGIAGLPVFAAGGGIAYLMGPTGGYLLACLPAALVVGMLAQRGWGSRAVRVFLAMLAGSAIFYLVGASWLAIFVGPEKAIAAGVIPFLIGDAVKAMLAAALLPAAWKLLPRSI</sequence>
<feature type="transmembrane region" description="Helical" evidence="3">
    <location>
        <begin position="101"/>
        <end position="118"/>
    </location>
</feature>
<accession>A0ABV2N4T7</accession>
<gene>
    <name evidence="4" type="ORF">ABID37_003881</name>
</gene>
<comment type="similarity">
    <text evidence="1 2">Belongs to the BioY family.</text>
</comment>
<keyword evidence="3" id="KW-1133">Transmembrane helix</keyword>
<dbReference type="Proteomes" id="UP001549076">
    <property type="component" value="Unassembled WGS sequence"/>
</dbReference>
<evidence type="ECO:0000256" key="3">
    <source>
        <dbReference type="SAM" id="Phobius"/>
    </source>
</evidence>
<dbReference type="Pfam" id="PF02632">
    <property type="entry name" value="BioY"/>
    <property type="match status" value="1"/>
</dbReference>
<comment type="caution">
    <text evidence="4">The sequence shown here is derived from an EMBL/GenBank/DDBJ whole genome shotgun (WGS) entry which is preliminary data.</text>
</comment>
<protein>
    <recommendedName>
        <fullName evidence="2">Biotin transporter</fullName>
    </recommendedName>
</protein>
<comment type="subcellular location">
    <subcellularLocation>
        <location evidence="2">Cell membrane</location>
        <topology evidence="2">Multi-pass membrane protein</topology>
    </subcellularLocation>
</comment>
<evidence type="ECO:0000256" key="1">
    <source>
        <dbReference type="ARBA" id="ARBA00010692"/>
    </source>
</evidence>
<keyword evidence="2 3" id="KW-0472">Membrane</keyword>
<feature type="transmembrane region" description="Helical" evidence="3">
    <location>
        <begin position="73"/>
        <end position="95"/>
    </location>
</feature>
<dbReference type="Gene3D" id="1.10.1760.20">
    <property type="match status" value="1"/>
</dbReference>
<dbReference type="PANTHER" id="PTHR34295:SF1">
    <property type="entry name" value="BIOTIN TRANSPORTER BIOY"/>
    <property type="match status" value="1"/>
</dbReference>
<evidence type="ECO:0000313" key="4">
    <source>
        <dbReference type="EMBL" id="MET3793643.1"/>
    </source>
</evidence>
<evidence type="ECO:0000313" key="5">
    <source>
        <dbReference type="Proteomes" id="UP001549076"/>
    </source>
</evidence>
<proteinExistence type="inferred from homology"/>
<dbReference type="RefSeq" id="WP_354197699.1">
    <property type="nucleotide sequence ID" value="NZ_JBEPML010000016.1"/>
</dbReference>
<organism evidence="4 5">
    <name type="scientific">Aquamicrobium terrae</name>
    <dbReference type="NCBI Taxonomy" id="1324945"/>
    <lineage>
        <taxon>Bacteria</taxon>
        <taxon>Pseudomonadati</taxon>
        <taxon>Pseudomonadota</taxon>
        <taxon>Alphaproteobacteria</taxon>
        <taxon>Hyphomicrobiales</taxon>
        <taxon>Phyllobacteriaceae</taxon>
        <taxon>Aquamicrobium</taxon>
    </lineage>
</organism>
<feature type="transmembrane region" description="Helical" evidence="3">
    <location>
        <begin position="48"/>
        <end position="66"/>
    </location>
</feature>
<feature type="transmembrane region" description="Helical" evidence="3">
    <location>
        <begin position="21"/>
        <end position="42"/>
    </location>
</feature>
<name>A0ABV2N4T7_9HYPH</name>
<dbReference type="PANTHER" id="PTHR34295">
    <property type="entry name" value="BIOTIN TRANSPORTER BIOY"/>
    <property type="match status" value="1"/>
</dbReference>
<keyword evidence="2" id="KW-0813">Transport</keyword>
<keyword evidence="2" id="KW-1003">Cell membrane</keyword>
<reference evidence="4 5" key="1">
    <citation type="submission" date="2024-06" db="EMBL/GenBank/DDBJ databases">
        <title>Genomic Encyclopedia of Type Strains, Phase IV (KMG-IV): sequencing the most valuable type-strain genomes for metagenomic binning, comparative biology and taxonomic classification.</title>
        <authorList>
            <person name="Goeker M."/>
        </authorList>
    </citation>
    <scope>NUCLEOTIDE SEQUENCE [LARGE SCALE GENOMIC DNA]</scope>
    <source>
        <strain evidence="4 5">DSM 27865</strain>
    </source>
</reference>
<feature type="transmembrane region" description="Helical" evidence="3">
    <location>
        <begin position="158"/>
        <end position="184"/>
    </location>
</feature>
<dbReference type="InterPro" id="IPR003784">
    <property type="entry name" value="BioY"/>
</dbReference>
<keyword evidence="3" id="KW-0812">Transmembrane</keyword>